<dbReference type="InterPro" id="IPR053222">
    <property type="entry name" value="Zygotic_Embryogenesis-Asso"/>
</dbReference>
<name>G0NXJ3_CAEBE</name>
<dbReference type="Proteomes" id="UP000008068">
    <property type="component" value="Unassembled WGS sequence"/>
</dbReference>
<dbReference type="eggNOG" id="ENOG502TJY9">
    <property type="taxonomic scope" value="Eukaryota"/>
</dbReference>
<evidence type="ECO:0000313" key="3">
    <source>
        <dbReference type="Proteomes" id="UP000008068"/>
    </source>
</evidence>
<dbReference type="AlphaFoldDB" id="G0NXJ3"/>
<dbReference type="InParanoid" id="G0NXJ3"/>
<dbReference type="PANTHER" id="PTHR22899:SF0">
    <property type="entry name" value="F-BOX ASSOCIATED DOMAIN-CONTAINING PROTEIN-RELATED"/>
    <property type="match status" value="1"/>
</dbReference>
<dbReference type="HOGENOM" id="CLU_875053_0_0_1"/>
<organism evidence="3">
    <name type="scientific">Caenorhabditis brenneri</name>
    <name type="common">Nematode worm</name>
    <dbReference type="NCBI Taxonomy" id="135651"/>
    <lineage>
        <taxon>Eukaryota</taxon>
        <taxon>Metazoa</taxon>
        <taxon>Ecdysozoa</taxon>
        <taxon>Nematoda</taxon>
        <taxon>Chromadorea</taxon>
        <taxon>Rhabditida</taxon>
        <taxon>Rhabditina</taxon>
        <taxon>Rhabditomorpha</taxon>
        <taxon>Rhabditoidea</taxon>
        <taxon>Rhabditidae</taxon>
        <taxon>Peloderinae</taxon>
        <taxon>Caenorhabditis</taxon>
    </lineage>
</organism>
<reference evidence="3" key="1">
    <citation type="submission" date="2011-07" db="EMBL/GenBank/DDBJ databases">
        <authorList>
            <consortium name="Caenorhabditis brenneri Sequencing and Analysis Consortium"/>
            <person name="Wilson R.K."/>
        </authorList>
    </citation>
    <scope>NUCLEOTIDE SEQUENCE [LARGE SCALE GENOMIC DNA]</scope>
    <source>
        <strain evidence="3">PB2801</strain>
    </source>
</reference>
<evidence type="ECO:0000259" key="1">
    <source>
        <dbReference type="PROSITE" id="PS50181"/>
    </source>
</evidence>
<accession>G0NXJ3</accession>
<keyword evidence="3" id="KW-1185">Reference proteome</keyword>
<dbReference type="PROSITE" id="PS50181">
    <property type="entry name" value="FBOX"/>
    <property type="match status" value="1"/>
</dbReference>
<dbReference type="EMBL" id="GL379972">
    <property type="protein sequence ID" value="EGT39537.1"/>
    <property type="molecule type" value="Genomic_DNA"/>
</dbReference>
<dbReference type="Pfam" id="PF00646">
    <property type="entry name" value="F-box"/>
    <property type="match status" value="1"/>
</dbReference>
<gene>
    <name evidence="2" type="ORF">CAEBREN_22511</name>
</gene>
<feature type="domain" description="F-box" evidence="1">
    <location>
        <begin position="2"/>
        <end position="39"/>
    </location>
</feature>
<dbReference type="InterPro" id="IPR001810">
    <property type="entry name" value="F-box_dom"/>
</dbReference>
<dbReference type="OrthoDB" id="10661813at2759"/>
<dbReference type="PANTHER" id="PTHR22899">
    <property type="entry name" value="CYCLIN-RELATED F-BOX FAMILY"/>
    <property type="match status" value="1"/>
</dbReference>
<proteinExistence type="predicted"/>
<evidence type="ECO:0000313" key="2">
    <source>
        <dbReference type="EMBL" id="EGT39537.1"/>
    </source>
</evidence>
<protein>
    <recommendedName>
        <fullName evidence="1">F-box domain-containing protein</fullName>
    </recommendedName>
</protein>
<sequence>MSFPLRRLPFLAIREVIQSMDPRGIFEFSLVSKKSQNLVMLSIPKNSLSTGFTFRKDRFQFELMPKGFKKQRAKFFFKNRPVFTRFSTCGLYVQCELTGTSEVEETTRKLFYRFSKTFKNSKFSLRFGEETREEFAMEMMRFAWENGIPLNRINFYLDKTSPESIQELLNGCNGHYTSLDIETKIPEDFKCIPPPGGYKFKSFSVRDAHWVNLDDFLQCRKVSFWGDVPDWTVEYLNGLFKKIANLESRIEHFSLSLWNLPQITQVIRDFAQVVSGLSESAIERDAHHYKKLQFKRKDGLKLLISLAHGIRLKMTTF</sequence>